<dbReference type="PANTHER" id="PTHR30537">
    <property type="entry name" value="HTH-TYPE TRANSCRIPTIONAL REGULATOR"/>
    <property type="match status" value="1"/>
</dbReference>
<dbReference type="InterPro" id="IPR000847">
    <property type="entry name" value="LysR_HTH_N"/>
</dbReference>
<dbReference type="CDD" id="cd08432">
    <property type="entry name" value="PBP2_GcdR_TrpI_HvrB_AmpR_like"/>
    <property type="match status" value="1"/>
</dbReference>
<protein>
    <submittedName>
        <fullName evidence="6">Choline sulfate-utilization transcription factor</fullName>
    </submittedName>
</protein>
<evidence type="ECO:0000256" key="1">
    <source>
        <dbReference type="ARBA" id="ARBA00009437"/>
    </source>
</evidence>
<dbReference type="Pfam" id="PF00126">
    <property type="entry name" value="HTH_1"/>
    <property type="match status" value="1"/>
</dbReference>
<dbReference type="PANTHER" id="PTHR30537:SF26">
    <property type="entry name" value="GLYCINE CLEAVAGE SYSTEM TRANSCRIPTIONAL ACTIVATOR"/>
    <property type="match status" value="1"/>
</dbReference>
<dbReference type="EMBL" id="JAVDXT010000001">
    <property type="protein sequence ID" value="MDR7375506.1"/>
    <property type="molecule type" value="Genomic_DNA"/>
</dbReference>
<keyword evidence="7" id="KW-1185">Reference proteome</keyword>
<dbReference type="SUPFAM" id="SSF46785">
    <property type="entry name" value="Winged helix' DNA-binding domain"/>
    <property type="match status" value="1"/>
</dbReference>
<proteinExistence type="inferred from homology"/>
<dbReference type="PROSITE" id="PS50931">
    <property type="entry name" value="HTH_LYSR"/>
    <property type="match status" value="1"/>
</dbReference>
<organism evidence="6 7">
    <name type="scientific">Rhodoferax ferrireducens</name>
    <dbReference type="NCBI Taxonomy" id="192843"/>
    <lineage>
        <taxon>Bacteria</taxon>
        <taxon>Pseudomonadati</taxon>
        <taxon>Pseudomonadota</taxon>
        <taxon>Betaproteobacteria</taxon>
        <taxon>Burkholderiales</taxon>
        <taxon>Comamonadaceae</taxon>
        <taxon>Rhodoferax</taxon>
    </lineage>
</organism>
<feature type="domain" description="HTH lysR-type" evidence="5">
    <location>
        <begin position="8"/>
        <end position="65"/>
    </location>
</feature>
<dbReference type="InterPro" id="IPR058163">
    <property type="entry name" value="LysR-type_TF_proteobact-type"/>
</dbReference>
<dbReference type="Proteomes" id="UP001180487">
    <property type="component" value="Unassembled WGS sequence"/>
</dbReference>
<dbReference type="Gene3D" id="3.40.190.10">
    <property type="entry name" value="Periplasmic binding protein-like II"/>
    <property type="match status" value="2"/>
</dbReference>
<dbReference type="RefSeq" id="WP_310369780.1">
    <property type="nucleotide sequence ID" value="NZ_JAVDXT010000001.1"/>
</dbReference>
<dbReference type="InterPro" id="IPR017786">
    <property type="entry name" value="TF_choline_sulphate-util"/>
</dbReference>
<keyword evidence="4" id="KW-0804">Transcription</keyword>
<dbReference type="InterPro" id="IPR036388">
    <property type="entry name" value="WH-like_DNA-bd_sf"/>
</dbReference>
<dbReference type="Pfam" id="PF03466">
    <property type="entry name" value="LysR_substrate"/>
    <property type="match status" value="1"/>
</dbReference>
<name>A0ABU2C2E8_9BURK</name>
<dbReference type="PRINTS" id="PR00039">
    <property type="entry name" value="HTHLYSR"/>
</dbReference>
<reference evidence="6 7" key="1">
    <citation type="submission" date="2023-07" db="EMBL/GenBank/DDBJ databases">
        <title>Sorghum-associated microbial communities from plants grown in Nebraska, USA.</title>
        <authorList>
            <person name="Schachtman D."/>
        </authorList>
    </citation>
    <scope>NUCLEOTIDE SEQUENCE [LARGE SCALE GENOMIC DNA]</scope>
    <source>
        <strain evidence="6 7">BE313</strain>
    </source>
</reference>
<evidence type="ECO:0000313" key="7">
    <source>
        <dbReference type="Proteomes" id="UP001180487"/>
    </source>
</evidence>
<sequence length="319" mass="34963">MASTRRLPPLHSLVFFEAAVRHLSFTAAAQELGTSQPAVSQRIGLLEEDLGVPLFKREHRGVSLTADGVQLFNAVRDGLADIGDAAAKIRARRARQVLTVATDFGFAAYWLMPRLGALRELVPDLDVRIVTTQNEFDIRGESVDVAIAFGSGPWPGCAATRLFPEIVIPVCSPQFQSRHGLNGQPSALARLPLLHLESAEPLRWLGWDNWFALQSLSTSDESHGLTLNNYPLVIQAAIAGQGVALGWVPLVDELVRSGQLVPAVQHAVKTARGYFLVEPHAQRASEPLRRFRQWIIGECESALLQSPFYTQNKAVAQEP</sequence>
<dbReference type="InterPro" id="IPR036390">
    <property type="entry name" value="WH_DNA-bd_sf"/>
</dbReference>
<comment type="caution">
    <text evidence="6">The sequence shown here is derived from an EMBL/GenBank/DDBJ whole genome shotgun (WGS) entry which is preliminary data.</text>
</comment>
<evidence type="ECO:0000259" key="5">
    <source>
        <dbReference type="PROSITE" id="PS50931"/>
    </source>
</evidence>
<accession>A0ABU2C2E8</accession>
<dbReference type="NCBIfam" id="TIGR03418">
    <property type="entry name" value="chol_sulf_TF"/>
    <property type="match status" value="1"/>
</dbReference>
<keyword evidence="2" id="KW-0805">Transcription regulation</keyword>
<dbReference type="Gene3D" id="1.10.10.10">
    <property type="entry name" value="Winged helix-like DNA-binding domain superfamily/Winged helix DNA-binding domain"/>
    <property type="match status" value="1"/>
</dbReference>
<comment type="similarity">
    <text evidence="1">Belongs to the LysR transcriptional regulatory family.</text>
</comment>
<evidence type="ECO:0000256" key="3">
    <source>
        <dbReference type="ARBA" id="ARBA00023125"/>
    </source>
</evidence>
<dbReference type="InterPro" id="IPR005119">
    <property type="entry name" value="LysR_subst-bd"/>
</dbReference>
<keyword evidence="3" id="KW-0238">DNA-binding</keyword>
<evidence type="ECO:0000256" key="2">
    <source>
        <dbReference type="ARBA" id="ARBA00023015"/>
    </source>
</evidence>
<evidence type="ECO:0000313" key="6">
    <source>
        <dbReference type="EMBL" id="MDR7375506.1"/>
    </source>
</evidence>
<evidence type="ECO:0000256" key="4">
    <source>
        <dbReference type="ARBA" id="ARBA00023163"/>
    </source>
</evidence>
<gene>
    <name evidence="6" type="ORF">J2X19_000164</name>
</gene>
<dbReference type="SUPFAM" id="SSF53850">
    <property type="entry name" value="Periplasmic binding protein-like II"/>
    <property type="match status" value="1"/>
</dbReference>